<comment type="caution">
    <text evidence="3">The sequence shown here is derived from an EMBL/GenBank/DDBJ whole genome shotgun (WGS) entry which is preliminary data.</text>
</comment>
<feature type="region of interest" description="Disordered" evidence="1">
    <location>
        <begin position="1228"/>
        <end position="1249"/>
    </location>
</feature>
<feature type="compositionally biased region" description="Polar residues" evidence="1">
    <location>
        <begin position="75"/>
        <end position="92"/>
    </location>
</feature>
<dbReference type="PANTHER" id="PTHR21603:SF18">
    <property type="entry name" value="ANTIGEN KI-67-LIKE PROTEIN"/>
    <property type="match status" value="1"/>
</dbReference>
<feature type="compositionally biased region" description="Low complexity" evidence="1">
    <location>
        <begin position="1093"/>
        <end position="1107"/>
    </location>
</feature>
<feature type="transmembrane region" description="Helical" evidence="2">
    <location>
        <begin position="2192"/>
        <end position="2214"/>
    </location>
</feature>
<feature type="compositionally biased region" description="Basic and acidic residues" evidence="1">
    <location>
        <begin position="1597"/>
        <end position="1606"/>
    </location>
</feature>
<feature type="region of interest" description="Disordered" evidence="1">
    <location>
        <begin position="150"/>
        <end position="193"/>
    </location>
</feature>
<dbReference type="EMBL" id="JAJSOF020000001">
    <property type="protein sequence ID" value="KAJ4450725.1"/>
    <property type="molecule type" value="Genomic_DNA"/>
</dbReference>
<feature type="compositionally biased region" description="Low complexity" evidence="1">
    <location>
        <begin position="554"/>
        <end position="567"/>
    </location>
</feature>
<feature type="compositionally biased region" description="Basic residues" evidence="1">
    <location>
        <begin position="2097"/>
        <end position="2106"/>
    </location>
</feature>
<feature type="compositionally biased region" description="Low complexity" evidence="1">
    <location>
        <begin position="1803"/>
        <end position="1815"/>
    </location>
</feature>
<evidence type="ECO:0000313" key="3">
    <source>
        <dbReference type="EMBL" id="KAJ4450725.1"/>
    </source>
</evidence>
<feature type="compositionally biased region" description="Polar residues" evidence="1">
    <location>
        <begin position="894"/>
        <end position="914"/>
    </location>
</feature>
<feature type="compositionally biased region" description="Low complexity" evidence="1">
    <location>
        <begin position="736"/>
        <end position="748"/>
    </location>
</feature>
<keyword evidence="2" id="KW-0812">Transmembrane</keyword>
<feature type="region of interest" description="Disordered" evidence="1">
    <location>
        <begin position="441"/>
        <end position="1158"/>
    </location>
</feature>
<feature type="compositionally biased region" description="Polar residues" evidence="1">
    <location>
        <begin position="749"/>
        <end position="759"/>
    </location>
</feature>
<feature type="region of interest" description="Disordered" evidence="1">
    <location>
        <begin position="1427"/>
        <end position="1973"/>
    </location>
</feature>
<feature type="compositionally biased region" description="Polar residues" evidence="1">
    <location>
        <begin position="512"/>
        <end position="522"/>
    </location>
</feature>
<feature type="compositionally biased region" description="Basic and acidic residues" evidence="1">
    <location>
        <begin position="1551"/>
        <end position="1560"/>
    </location>
</feature>
<feature type="compositionally biased region" description="Basic and acidic residues" evidence="1">
    <location>
        <begin position="857"/>
        <end position="869"/>
    </location>
</feature>
<feature type="region of interest" description="Disordered" evidence="1">
    <location>
        <begin position="2034"/>
        <end position="2068"/>
    </location>
</feature>
<feature type="compositionally biased region" description="Basic and acidic residues" evidence="1">
    <location>
        <begin position="117"/>
        <end position="130"/>
    </location>
</feature>
<feature type="compositionally biased region" description="Polar residues" evidence="1">
    <location>
        <begin position="1723"/>
        <end position="1752"/>
    </location>
</feature>
<feature type="compositionally biased region" description="Low complexity" evidence="1">
    <location>
        <begin position="633"/>
        <end position="646"/>
    </location>
</feature>
<accession>A0ABQ8TYK2</accession>
<feature type="compositionally biased region" description="Low complexity" evidence="1">
    <location>
        <begin position="499"/>
        <end position="511"/>
    </location>
</feature>
<feature type="region of interest" description="Disordered" evidence="1">
    <location>
        <begin position="385"/>
        <end position="414"/>
    </location>
</feature>
<feature type="compositionally biased region" description="Polar residues" evidence="1">
    <location>
        <begin position="578"/>
        <end position="601"/>
    </location>
</feature>
<dbReference type="Proteomes" id="UP001148838">
    <property type="component" value="Unassembled WGS sequence"/>
</dbReference>
<feature type="compositionally biased region" description="Low complexity" evidence="1">
    <location>
        <begin position="716"/>
        <end position="727"/>
    </location>
</feature>
<feature type="compositionally biased region" description="Basic and acidic residues" evidence="1">
    <location>
        <begin position="936"/>
        <end position="948"/>
    </location>
</feature>
<reference evidence="3 4" key="1">
    <citation type="journal article" date="2022" name="Allergy">
        <title>Genome assembly and annotation of Periplaneta americana reveal a comprehensive cockroach allergen profile.</title>
        <authorList>
            <person name="Wang L."/>
            <person name="Xiong Q."/>
            <person name="Saelim N."/>
            <person name="Wang L."/>
            <person name="Nong W."/>
            <person name="Wan A.T."/>
            <person name="Shi M."/>
            <person name="Liu X."/>
            <person name="Cao Q."/>
            <person name="Hui J.H.L."/>
            <person name="Sookrung N."/>
            <person name="Leung T.F."/>
            <person name="Tungtrongchitr A."/>
            <person name="Tsui S.K.W."/>
        </authorList>
    </citation>
    <scope>NUCLEOTIDE SEQUENCE [LARGE SCALE GENOMIC DNA]</scope>
    <source>
        <strain evidence="3">PWHHKU_190912</strain>
    </source>
</reference>
<proteinExistence type="predicted"/>
<feature type="compositionally biased region" description="Basic and acidic residues" evidence="1">
    <location>
        <begin position="1574"/>
        <end position="1583"/>
    </location>
</feature>
<feature type="compositionally biased region" description="Polar residues" evidence="1">
    <location>
        <begin position="1821"/>
        <end position="1830"/>
    </location>
</feature>
<feature type="compositionally biased region" description="Basic and acidic residues" evidence="1">
    <location>
        <begin position="1436"/>
        <end position="1445"/>
    </location>
</feature>
<name>A0ABQ8TYK2_PERAM</name>
<feature type="compositionally biased region" description="Low complexity" evidence="1">
    <location>
        <begin position="815"/>
        <end position="827"/>
    </location>
</feature>
<feature type="compositionally biased region" description="Polar residues" evidence="1">
    <location>
        <begin position="828"/>
        <end position="838"/>
    </location>
</feature>
<feature type="compositionally biased region" description="Polar residues" evidence="1">
    <location>
        <begin position="449"/>
        <end position="463"/>
    </location>
</feature>
<feature type="region of interest" description="Disordered" evidence="1">
    <location>
        <begin position="307"/>
        <end position="370"/>
    </location>
</feature>
<sequence length="2240" mass="242616">GYDIIIFYFILPQKAAISASKTLVTQRVERQKRKLESGLRSAERAAKRLKLESPKTPDKKKMAALMVCHGKGSRPQVTPGTKSSAKRSQSVSAVEKESKIPVARFKSRSTARKIVRRKSDTNVTGKDKKSQPLASTYSLKIPESFNFKSEERKKELRVSPIEKVNRNKTPSSKGRRGRSLVSKQPSSPKLEDTINVSGIVELLESPTSIPSSKKVPVTPSSETKQKNSSKISPILLLERISTPRKSRSSELQNLSSHRNTRRKNVHTSFLKSATEDTDENIEEAEKSGTLIITPISGRMSARKLQNRKSVIRTPLSPSGPSNVKKLSSTPRSATSRVSFVATPQSGRKLRYSSRGSQSPKSPVIDVSRMSRSSLKLGDKIKLNRSLTTPSSVRKSKGSAAKIEQMSGQLTPLRRSPGIEDINMFVSHSGRSNVSVSTRISKGSAVVSPKDNSSFIDSNDTSLSSRKRQSTTPPSVRRSRSSVGSAVKNEPEFGLFTPKRSSSVGDTSRSVSPLSRSGLSASTRKSKGSAIVSPKDNSTFIDFKDDSLSPRRGQTTTPPSVRRSSSSVGSAVKNDTPKRNSSGGDTSRSVSPLSRSGLSASTRKSKGSAIVSPKDNSTFIDFKDDSLSPRRGQTTTPPSVRRSSSSVGSAVKNDTPKRNSSGGDTSRSVSPLSRSGLSASTRKSKGSAIVSPKDNSTFIDFKDDSLSPRRGQTTTPSSVRRSSSSVGSAVKNDTPKRSSSGGDISRSVSPLSRSGLSASTRKSKGSAIVSPKDNSTFIDFKDDSLSPRRGQTTTPPSVRRSRSSVGSAVKNDTPKRSSSGGDISRSVSPLSRSGLSASTRKSKGSAIVSPKDNSTFIDFKDDSLSPRRGETTTPPSVRRSRSSVGSAVKNDTPKRSSTGGDISRSVSPLSRSGLSAATRKSKGSPIVSPKDNSTFIDFKDDSLSPRRGETTTPPSVRRSRSSVGSAVKNDTPKRSSSGGDISRSVFPLSRSGLSVSTRKSKGSAVTLPEDNSAFIDSNDVSSSPREEQVYLSSTTPPSERRSRSSSEIGARNRSLSSSSRTSVSVRTRKYERSPVLSPKDISLSPRTGKFDHFSTTPSSMRESSSTGSAVKNEPEPGLFTPKRSPLGIGDENTSISRSSRSSNVSVSTRKSVGSAVVSLKDNSTFIDTKEVSFSPKTRSSRTPVRNTRRFSKIQPLRSSEKLEIVTEKSSISGEATPNSFVLPRSVLAGSAARDQKPSSSKKRVSWSQTPSSLNTTFDFDSVRTPRISLEDFVSPLSSARKRINVRLESKSMSEKKPKSEPPFKRRRLSEQIKEDSFSDMKSESSNESFITSEVQRWKTNSRQAVSLSVEYAGQNASIVKENHVVRRSFRSAMSPNNVRGAEVVVKSLRSTKSPKNDLSNVHGIKRLMKTPKSPKNDLSNIKGVKQLMKTPRSQRSPKNDLSDVHGVKQIMKTPRVQKSPKNDLTNIPGVKRLMKTPRSQKSPKNDLSDVRGVKQLLGTPKSPKSPKNDLSDVRGVGKLMKTPRSPKSPKNDLRDVRGVRKLMKTPRSPKSPRNDLSDVRGVKQLLGTPKSPKSPKNDLSDVRGVRKLMKTPRSPKSPKNDLRDVRGVRKLMKTPRSPKSPRNDLSDVRGVKQLLGTPKSPKSPKNDLSDVRGVRKLMKTPRSPKSPKNDLRDVRGVKRLMKSPRIQKSPKNDLTNVEGVKELMKSPKAAGLYKDSSLGGTDVKSLTSPKSPQSGRQTARAQVKSKSQRNVTSPEKEAPLQNSRTRNRRANLAQQSPKSEAAVAEGNTSKTLLTLIPQEEKVISAVADSTTATTRSTRNKKGSTSIESSSEPPKKRGRKEESKIYADEDLPSQSKSGARVHFDIPGTPPTPVRSSRRKKVTDIVTSPVEKGTRKLKGSTEETKPADGVSDHTIIPSPPGRRTRGTKVPVKEATPTRSKRGAKKVVEVDSPPKQQQNISVVNEDTHPAKRKRGTTATVVIDSSPLTKRKRVATVAASAESPVPSKNRRVAESAVEVEVPHSPVVRKTRGRTATVVAVSSSADGSISDFDTTKQQKTKSSGSPVKRGKRGAKVVEVTPIIAENSSDVITPKQAESASRSPVKRGKRGGKVVKATSVTAESSSDVITTRQTEKDSGTPVKRGKRGTKVIELSVTPESPKRLRGAKTSGRPPRTKIKMEMLLSTDSLFFFSWYYSRLPALTAPTIVLHLILSLAALLYAPTPLFNKSSSTDCNHLTGGLPTLRLP</sequence>
<keyword evidence="2" id="KW-1133">Transmembrane helix</keyword>
<feature type="compositionally biased region" description="Low complexity" evidence="1">
    <location>
        <begin position="1133"/>
        <end position="1151"/>
    </location>
</feature>
<protein>
    <submittedName>
        <fullName evidence="3">Uncharacterized protein</fullName>
    </submittedName>
</protein>
<feature type="compositionally biased region" description="Basic and acidic residues" evidence="1">
    <location>
        <begin position="1831"/>
        <end position="1845"/>
    </location>
</feature>
<feature type="region of interest" description="Disordered" evidence="1">
    <location>
        <begin position="2084"/>
        <end position="2108"/>
    </location>
</feature>
<feature type="compositionally biased region" description="Basic and acidic residues" evidence="1">
    <location>
        <begin position="1482"/>
        <end position="1491"/>
    </location>
</feature>
<feature type="compositionally biased region" description="Polar residues" evidence="1">
    <location>
        <begin position="2084"/>
        <end position="2095"/>
    </location>
</feature>
<feature type="compositionally biased region" description="Basic and acidic residues" evidence="1">
    <location>
        <begin position="35"/>
        <end position="61"/>
    </location>
</feature>
<feature type="non-terminal residue" evidence="3">
    <location>
        <position position="1"/>
    </location>
</feature>
<keyword evidence="4" id="KW-1185">Reference proteome</keyword>
<gene>
    <name evidence="3" type="ORF">ANN_02155</name>
</gene>
<evidence type="ECO:0000313" key="4">
    <source>
        <dbReference type="Proteomes" id="UP001148838"/>
    </source>
</evidence>
<feature type="compositionally biased region" description="Polar residues" evidence="1">
    <location>
        <begin position="1013"/>
        <end position="1022"/>
    </location>
</feature>
<organism evidence="3 4">
    <name type="scientific">Periplaneta americana</name>
    <name type="common">American cockroach</name>
    <name type="synonym">Blatta americana</name>
    <dbReference type="NCBI Taxonomy" id="6978"/>
    <lineage>
        <taxon>Eukaryota</taxon>
        <taxon>Metazoa</taxon>
        <taxon>Ecdysozoa</taxon>
        <taxon>Arthropoda</taxon>
        <taxon>Hexapoda</taxon>
        <taxon>Insecta</taxon>
        <taxon>Pterygota</taxon>
        <taxon>Neoptera</taxon>
        <taxon>Polyneoptera</taxon>
        <taxon>Dictyoptera</taxon>
        <taxon>Blattodea</taxon>
        <taxon>Blattoidea</taxon>
        <taxon>Blattidae</taxon>
        <taxon>Blattinae</taxon>
        <taxon>Periplaneta</taxon>
    </lineage>
</organism>
<feature type="region of interest" description="Disordered" evidence="1">
    <location>
        <begin position="208"/>
        <end position="282"/>
    </location>
</feature>
<feature type="compositionally biased region" description="Low complexity" evidence="1">
    <location>
        <begin position="208"/>
        <end position="221"/>
    </location>
</feature>
<dbReference type="PANTHER" id="PTHR21603">
    <property type="entry name" value="ANTIGEN KI-67-LIKE PROTEIN"/>
    <property type="match status" value="1"/>
</dbReference>
<feature type="region of interest" description="Disordered" evidence="1">
    <location>
        <begin position="1286"/>
        <end position="1323"/>
    </location>
</feature>
<feature type="compositionally biased region" description="Polar residues" evidence="1">
    <location>
        <begin position="657"/>
        <end position="680"/>
    </location>
</feature>
<feature type="compositionally biased region" description="Basic and acidic residues" evidence="1">
    <location>
        <begin position="1528"/>
        <end position="1537"/>
    </location>
</feature>
<feature type="compositionally biased region" description="Low complexity" evidence="1">
    <location>
        <begin position="1052"/>
        <end position="1064"/>
    </location>
</feature>
<evidence type="ECO:0000256" key="1">
    <source>
        <dbReference type="SAM" id="MobiDB-lite"/>
    </source>
</evidence>
<feature type="compositionally biased region" description="Basic residues" evidence="1">
    <location>
        <begin position="105"/>
        <end position="116"/>
    </location>
</feature>
<feature type="compositionally biased region" description="Basic and acidic residues" evidence="1">
    <location>
        <begin position="1643"/>
        <end position="1652"/>
    </location>
</feature>
<feature type="compositionally biased region" description="Polar residues" evidence="1">
    <location>
        <begin position="315"/>
        <end position="345"/>
    </location>
</feature>
<feature type="region of interest" description="Disordered" evidence="1">
    <location>
        <begin position="35"/>
        <end position="135"/>
    </location>
</feature>
<evidence type="ECO:0000256" key="2">
    <source>
        <dbReference type="SAM" id="Phobius"/>
    </source>
</evidence>
<feature type="compositionally biased region" description="Polar residues" evidence="1">
    <location>
        <begin position="2034"/>
        <end position="2059"/>
    </location>
</feature>
<feature type="compositionally biased region" description="Polar residues" evidence="1">
    <location>
        <begin position="1950"/>
        <end position="1960"/>
    </location>
</feature>
<keyword evidence="2" id="KW-0472">Membrane</keyword>
<feature type="compositionally biased region" description="Basic and acidic residues" evidence="1">
    <location>
        <begin position="1666"/>
        <end position="1675"/>
    </location>
</feature>
<feature type="region of interest" description="Disordered" evidence="1">
    <location>
        <begin position="1985"/>
        <end position="2012"/>
    </location>
</feature>
<feature type="compositionally biased region" description="Basic and acidic residues" evidence="1">
    <location>
        <begin position="1620"/>
        <end position="1629"/>
    </location>
</feature>